<keyword evidence="1" id="KW-0812">Transmembrane</keyword>
<dbReference type="EMBL" id="SNWQ01000075">
    <property type="protein sequence ID" value="TDO26062.1"/>
    <property type="molecule type" value="Genomic_DNA"/>
</dbReference>
<dbReference type="Proteomes" id="UP000295388">
    <property type="component" value="Unassembled WGS sequence"/>
</dbReference>
<gene>
    <name evidence="3" type="ORF">EV643_1751</name>
</gene>
<feature type="transmembrane region" description="Helical" evidence="1">
    <location>
        <begin position="221"/>
        <end position="243"/>
    </location>
</feature>
<feature type="transmembrane region" description="Helical" evidence="1">
    <location>
        <begin position="148"/>
        <end position="169"/>
    </location>
</feature>
<proteinExistence type="predicted"/>
<feature type="chain" id="PRO_5020559236" description="Transcriptional activator" evidence="2">
    <location>
        <begin position="27"/>
        <end position="778"/>
    </location>
</feature>
<keyword evidence="2" id="KW-0732">Signal</keyword>
<name>A0A4R6IU26_9ACTN</name>
<protein>
    <recommendedName>
        <fullName evidence="5">Transcriptional activator</fullName>
    </recommendedName>
</protein>
<organism evidence="3 4">
    <name type="scientific">Kribbella caucasensis</name>
    <dbReference type="NCBI Taxonomy" id="2512215"/>
    <lineage>
        <taxon>Bacteria</taxon>
        <taxon>Bacillati</taxon>
        <taxon>Actinomycetota</taxon>
        <taxon>Actinomycetes</taxon>
        <taxon>Propionibacteriales</taxon>
        <taxon>Kribbellaceae</taxon>
        <taxon>Kribbella</taxon>
    </lineage>
</organism>
<evidence type="ECO:0000256" key="2">
    <source>
        <dbReference type="SAM" id="SignalP"/>
    </source>
</evidence>
<reference evidence="3 4" key="1">
    <citation type="submission" date="2019-03" db="EMBL/GenBank/DDBJ databases">
        <title>Genomic Encyclopedia of Type Strains, Phase III (KMG-III): the genomes of soil and plant-associated and newly described type strains.</title>
        <authorList>
            <person name="Whitman W."/>
        </authorList>
    </citation>
    <scope>NUCLEOTIDE SEQUENCE [LARGE SCALE GENOMIC DNA]</scope>
    <source>
        <strain evidence="3 4">VKM Ac-2527</strain>
    </source>
</reference>
<comment type="caution">
    <text evidence="3">The sequence shown here is derived from an EMBL/GenBank/DDBJ whole genome shotgun (WGS) entry which is preliminary data.</text>
</comment>
<evidence type="ECO:0000256" key="1">
    <source>
        <dbReference type="SAM" id="Phobius"/>
    </source>
</evidence>
<evidence type="ECO:0000313" key="3">
    <source>
        <dbReference type="EMBL" id="TDO26062.1"/>
    </source>
</evidence>
<keyword evidence="1" id="KW-0472">Membrane</keyword>
<accession>A0A4R6IU26</accession>
<evidence type="ECO:0000313" key="4">
    <source>
        <dbReference type="Proteomes" id="UP000295388"/>
    </source>
</evidence>
<sequence>MIRPSTWSGLLAGIFAIATIASTASAVDDVPAICDAAKQLTGQALPRRAIALIGSSRQECRAEYDAANDAIIKAETKRADGEAAGSIRDWELALSLANTALALDSENAKAATLKAQAAAHQPPHTLLTKAEAAWQTTSDRYAEPLKTVALPFGIVLTGLLVVARVAVVARREWPKVSNGKRNWFGSIGALALVVASAGLTIGGGLPDIPLPYTNEVLNSRWLLPISVLTLSIFGLWGVARWLATRLRLHVEVRTSDGKIDEGATGHAIALLSDLAGAPAEGLEVPHGADVNVLNGSAITGTPEGRVAKLLVDLIQTVIGVTPWQITVDVVSQDVLSVHVSRNGRPAGSAVVERQALGLDYDVTPTDNSDSHMETAANSQGTKPDLHRFVAAVVVLALTKYHDFTGLYGTTDWRSLGLHYVATAQLKDGQQARNALARALDYDAGNLLSQVAFHYEVARHDVTSERLKAYAVWLKDLSNDTNCTGHLKRRVLHSRLAAWINYGYAADGPRIDPEIRAAADDLVAYYVAQKQLTQDGQTNTASKDLLMEQSKPAAASLILHVDDYYQSHGTAITITAQQRAQVGEWLKRGTGPLGDYQVGCYYAARPSPDKAAAIERFRHASMVNELADWMGKDPQLVAFRNEDEFRAALQADPRTDFLVLPRLEPFTRHLRAIGVIEAGDLASYEGNAVGLAAPLGIGVRHAARMIVLGKIGKSAEASEDLKQFSVELCAELLTRGKADTIDDARSAASHAQAILNAVQNRCNVWPKDENVISDWLKRL</sequence>
<keyword evidence="4" id="KW-1185">Reference proteome</keyword>
<feature type="transmembrane region" description="Helical" evidence="1">
    <location>
        <begin position="181"/>
        <end position="201"/>
    </location>
</feature>
<dbReference type="AlphaFoldDB" id="A0A4R6IU26"/>
<keyword evidence="1" id="KW-1133">Transmembrane helix</keyword>
<feature type="signal peptide" evidence="2">
    <location>
        <begin position="1"/>
        <end position="26"/>
    </location>
</feature>
<evidence type="ECO:0008006" key="5">
    <source>
        <dbReference type="Google" id="ProtNLM"/>
    </source>
</evidence>